<evidence type="ECO:0000313" key="1">
    <source>
        <dbReference type="EMBL" id="RHN64423.1"/>
    </source>
</evidence>
<organism evidence="1 2">
    <name type="scientific">Medicago truncatula</name>
    <name type="common">Barrel medic</name>
    <name type="synonym">Medicago tribuloides</name>
    <dbReference type="NCBI Taxonomy" id="3880"/>
    <lineage>
        <taxon>Eukaryota</taxon>
        <taxon>Viridiplantae</taxon>
        <taxon>Streptophyta</taxon>
        <taxon>Embryophyta</taxon>
        <taxon>Tracheophyta</taxon>
        <taxon>Spermatophyta</taxon>
        <taxon>Magnoliopsida</taxon>
        <taxon>eudicotyledons</taxon>
        <taxon>Gunneridae</taxon>
        <taxon>Pentapetalae</taxon>
        <taxon>rosids</taxon>
        <taxon>fabids</taxon>
        <taxon>Fabales</taxon>
        <taxon>Fabaceae</taxon>
        <taxon>Papilionoideae</taxon>
        <taxon>50 kb inversion clade</taxon>
        <taxon>NPAAA clade</taxon>
        <taxon>Hologalegina</taxon>
        <taxon>IRL clade</taxon>
        <taxon>Trifolieae</taxon>
        <taxon>Medicago</taxon>
    </lineage>
</organism>
<protein>
    <submittedName>
        <fullName evidence="1">Uncharacterized protein</fullName>
    </submittedName>
</protein>
<dbReference type="Proteomes" id="UP000265566">
    <property type="component" value="Chromosome 4"/>
</dbReference>
<sequence>MASSTQYAQQRSLHCMIGFSAPAACRSKMQHRCEQYSKIKTVRVLVFT</sequence>
<dbReference type="AlphaFoldDB" id="A0A396IIB8"/>
<dbReference type="Gramene" id="rna27239">
    <property type="protein sequence ID" value="RHN64423.1"/>
    <property type="gene ID" value="gene27239"/>
</dbReference>
<accession>A0A396IIB8</accession>
<dbReference type="EMBL" id="PSQE01000004">
    <property type="protein sequence ID" value="RHN64423.1"/>
    <property type="molecule type" value="Genomic_DNA"/>
</dbReference>
<reference evidence="2" key="1">
    <citation type="journal article" date="2018" name="Nat. Plants">
        <title>Whole-genome landscape of Medicago truncatula symbiotic genes.</title>
        <authorList>
            <person name="Pecrix Y."/>
            <person name="Staton S.E."/>
            <person name="Sallet E."/>
            <person name="Lelandais-Briere C."/>
            <person name="Moreau S."/>
            <person name="Carrere S."/>
            <person name="Blein T."/>
            <person name="Jardinaud M.F."/>
            <person name="Latrasse D."/>
            <person name="Zouine M."/>
            <person name="Zahm M."/>
            <person name="Kreplak J."/>
            <person name="Mayjonade B."/>
            <person name="Satge C."/>
            <person name="Perez M."/>
            <person name="Cauet S."/>
            <person name="Marande W."/>
            <person name="Chantry-Darmon C."/>
            <person name="Lopez-Roques C."/>
            <person name="Bouchez O."/>
            <person name="Berard A."/>
            <person name="Debelle F."/>
            <person name="Munos S."/>
            <person name="Bendahmane A."/>
            <person name="Berges H."/>
            <person name="Niebel A."/>
            <person name="Buitink J."/>
            <person name="Frugier F."/>
            <person name="Benhamed M."/>
            <person name="Crespi M."/>
            <person name="Gouzy J."/>
            <person name="Gamas P."/>
        </authorList>
    </citation>
    <scope>NUCLEOTIDE SEQUENCE [LARGE SCALE GENOMIC DNA]</scope>
    <source>
        <strain evidence="2">cv. Jemalong A17</strain>
    </source>
</reference>
<evidence type="ECO:0000313" key="2">
    <source>
        <dbReference type="Proteomes" id="UP000265566"/>
    </source>
</evidence>
<name>A0A396IIB8_MEDTR</name>
<gene>
    <name evidence="1" type="ORF">MtrunA17_Chr4g0068961</name>
</gene>
<comment type="caution">
    <text evidence="1">The sequence shown here is derived from an EMBL/GenBank/DDBJ whole genome shotgun (WGS) entry which is preliminary data.</text>
</comment>
<proteinExistence type="predicted"/>